<sequence length="58" mass="6707">MLHCALLYTAKSFSDRSLHAFLQNFVSCKICNVTVHSIFYLHLCLFRSHLSLLFCLLS</sequence>
<evidence type="ECO:0000313" key="1">
    <source>
        <dbReference type="EMBL" id="JAH85179.1"/>
    </source>
</evidence>
<reference evidence="1" key="1">
    <citation type="submission" date="2014-11" db="EMBL/GenBank/DDBJ databases">
        <authorList>
            <person name="Amaro Gonzalez C."/>
        </authorList>
    </citation>
    <scope>NUCLEOTIDE SEQUENCE</scope>
</reference>
<accession>A0A0E9W472</accession>
<name>A0A0E9W472_ANGAN</name>
<organism evidence="1">
    <name type="scientific">Anguilla anguilla</name>
    <name type="common">European freshwater eel</name>
    <name type="synonym">Muraena anguilla</name>
    <dbReference type="NCBI Taxonomy" id="7936"/>
    <lineage>
        <taxon>Eukaryota</taxon>
        <taxon>Metazoa</taxon>
        <taxon>Chordata</taxon>
        <taxon>Craniata</taxon>
        <taxon>Vertebrata</taxon>
        <taxon>Euteleostomi</taxon>
        <taxon>Actinopterygii</taxon>
        <taxon>Neopterygii</taxon>
        <taxon>Teleostei</taxon>
        <taxon>Anguilliformes</taxon>
        <taxon>Anguillidae</taxon>
        <taxon>Anguilla</taxon>
    </lineage>
</organism>
<dbReference type="AlphaFoldDB" id="A0A0E9W472"/>
<reference evidence="1" key="2">
    <citation type="journal article" date="2015" name="Fish Shellfish Immunol.">
        <title>Early steps in the European eel (Anguilla anguilla)-Vibrio vulnificus interaction in the gills: Role of the RtxA13 toxin.</title>
        <authorList>
            <person name="Callol A."/>
            <person name="Pajuelo D."/>
            <person name="Ebbesson L."/>
            <person name="Teles M."/>
            <person name="MacKenzie S."/>
            <person name="Amaro C."/>
        </authorList>
    </citation>
    <scope>NUCLEOTIDE SEQUENCE</scope>
</reference>
<dbReference type="EMBL" id="GBXM01023398">
    <property type="protein sequence ID" value="JAH85179.1"/>
    <property type="molecule type" value="Transcribed_RNA"/>
</dbReference>
<protein>
    <submittedName>
        <fullName evidence="1">Uncharacterized protein</fullName>
    </submittedName>
</protein>
<proteinExistence type="predicted"/>